<dbReference type="AlphaFoldDB" id="A0AAD8EPH7"/>
<keyword evidence="2" id="KW-1185">Reference proteome</keyword>
<dbReference type="Proteomes" id="UP001233999">
    <property type="component" value="Unassembled WGS sequence"/>
</dbReference>
<evidence type="ECO:0000313" key="1">
    <source>
        <dbReference type="EMBL" id="KAJ9597147.1"/>
    </source>
</evidence>
<feature type="non-terminal residue" evidence="1">
    <location>
        <position position="59"/>
    </location>
</feature>
<name>A0AAD8EPH7_DIPPU</name>
<sequence length="59" mass="6577">QLIPLTFSRHCCRYGYSVGGAALCMQYLILNCVRYPNEQCEHIVANTGSSSGRQYDGCE</sequence>
<dbReference type="EMBL" id="JASPKZ010001748">
    <property type="protein sequence ID" value="KAJ9597147.1"/>
    <property type="molecule type" value="Genomic_DNA"/>
</dbReference>
<proteinExistence type="predicted"/>
<comment type="caution">
    <text evidence="1">The sequence shown here is derived from an EMBL/GenBank/DDBJ whole genome shotgun (WGS) entry which is preliminary data.</text>
</comment>
<feature type="non-terminal residue" evidence="1">
    <location>
        <position position="1"/>
    </location>
</feature>
<reference evidence="1" key="2">
    <citation type="submission" date="2023-05" db="EMBL/GenBank/DDBJ databases">
        <authorList>
            <person name="Fouks B."/>
        </authorList>
    </citation>
    <scope>NUCLEOTIDE SEQUENCE</scope>
    <source>
        <strain evidence="1">Stay&amp;Tobe</strain>
        <tissue evidence="1">Testes</tissue>
    </source>
</reference>
<gene>
    <name evidence="1" type="ORF">L9F63_026964</name>
</gene>
<organism evidence="1 2">
    <name type="scientific">Diploptera punctata</name>
    <name type="common">Pacific beetle cockroach</name>
    <dbReference type="NCBI Taxonomy" id="6984"/>
    <lineage>
        <taxon>Eukaryota</taxon>
        <taxon>Metazoa</taxon>
        <taxon>Ecdysozoa</taxon>
        <taxon>Arthropoda</taxon>
        <taxon>Hexapoda</taxon>
        <taxon>Insecta</taxon>
        <taxon>Pterygota</taxon>
        <taxon>Neoptera</taxon>
        <taxon>Polyneoptera</taxon>
        <taxon>Dictyoptera</taxon>
        <taxon>Blattodea</taxon>
        <taxon>Blaberoidea</taxon>
        <taxon>Blaberidae</taxon>
        <taxon>Diplopterinae</taxon>
        <taxon>Diploptera</taxon>
    </lineage>
</organism>
<protein>
    <submittedName>
        <fullName evidence="1">Uncharacterized protein</fullName>
    </submittedName>
</protein>
<reference evidence="1" key="1">
    <citation type="journal article" date="2023" name="IScience">
        <title>Live-bearing cockroach genome reveals convergent evolutionary mechanisms linked to viviparity in insects and beyond.</title>
        <authorList>
            <person name="Fouks B."/>
            <person name="Harrison M.C."/>
            <person name="Mikhailova A.A."/>
            <person name="Marchal E."/>
            <person name="English S."/>
            <person name="Carruthers M."/>
            <person name="Jennings E.C."/>
            <person name="Chiamaka E.L."/>
            <person name="Frigard R.A."/>
            <person name="Pippel M."/>
            <person name="Attardo G.M."/>
            <person name="Benoit J.B."/>
            <person name="Bornberg-Bauer E."/>
            <person name="Tobe S.S."/>
        </authorList>
    </citation>
    <scope>NUCLEOTIDE SEQUENCE</scope>
    <source>
        <strain evidence="1">Stay&amp;Tobe</strain>
    </source>
</reference>
<accession>A0AAD8EPH7</accession>
<evidence type="ECO:0000313" key="2">
    <source>
        <dbReference type="Proteomes" id="UP001233999"/>
    </source>
</evidence>